<feature type="coiled-coil region" evidence="1">
    <location>
        <begin position="200"/>
        <end position="227"/>
    </location>
</feature>
<dbReference type="PANTHER" id="PTHR19446">
    <property type="entry name" value="REVERSE TRANSCRIPTASES"/>
    <property type="match status" value="1"/>
</dbReference>
<reference evidence="3" key="1">
    <citation type="submission" date="2021-02" db="EMBL/GenBank/DDBJ databases">
        <authorList>
            <person name="Dougan E. K."/>
            <person name="Rhodes N."/>
            <person name="Thang M."/>
            <person name="Chan C."/>
        </authorList>
    </citation>
    <scope>NUCLEOTIDE SEQUENCE</scope>
</reference>
<evidence type="ECO:0000259" key="2">
    <source>
        <dbReference type="Pfam" id="PF00078"/>
    </source>
</evidence>
<sequence length="1065" mass="120199">ECDLCALNTWHSRPNHTYTSPSVKSQLDYVLMRTHSANHQAKLAAPLYGFPVGAYRQTNHHPVQAVIQLLPMAYRASQPKAEFHFDAAALQSAVSQHSESAQALQQAVEVRLSAMPQEQALCTSHDLVNTILLEETCRAFPPAKRADHRVSAHQGYRASARGTWQLHHQLRRSGLPSLRNIWARWRLYAQFMRASAMLRRQSKDLKRQFLEDQMRQAEAAARKGNHRDLFLIARRLGPKKAQGVSRLQGSDGQILDSSAEMAAIIKHSQTTFASTPDTTALQPLQEGFVFSAAELQAGPCFEHHFRRQSPDLLEGNVAHHILAHLQPMLDHMPQFAYCAGRGVNDAILRVHSYFGEVEALQRGQLANRFKMHQGVEALHCHGGLCLSLDLSSAFDSVSRDLLIQSLLDHQVPSDLINVVQQLHRGAKYIFRTSKASGQVTTTNGIKQGCRAAPTLWVSFTLSVLEHLARHRSLTWVQNILTLFADDFCGHWTIRCLQDWKAAISDLTLLMETLETYQLKVNLQKRALLVNLKGKTAKKLLRQHTRQKAGETFLILNVHGREYPIKIKESHTYLGTIISYRDRRDLNVGMCVPSFGSRCIFATSEALRRMLAHSLTLPEEDAPEDHRAKPTFHAQEHAVNGLPTCKLCDSMKLSPPLEDNPAMSRPVQELAAQNAVPLITDSLFLATLDSWDQPHQMGDPESEIFAHCMPSGAAETGDSQLRLISKLLLKHEEQLAALRKDTQFVLFFRQDDKSILPSLMNVSREWKVKQAAGDQSIQSSQRTVLINCLLRESLARVQRVVATEPGRESLKKAEWLTSSNAWTYMRWSPKLRKLVADETKEPLVHDEAVRIITELQKSMRGEIIHKFQSTINLAKLEEQGAQQAIFHLGVSLRGSEATEVYDHFRQLAGSSLTNLAGFSMKVDDQMRPPMAQQLAQMTYGGGHYNVLSIGDVVHHVLDDAKPKEPANHAFLESLKQALIAMSDDNGMNHFLLRKYGDTWTAAHLSLMEYQLKELEAQMMLMQRHVDNIHSQMHTLQLLVHRHAYLYSNRVTNKARPNKVRILDMMD</sequence>
<protein>
    <submittedName>
        <fullName evidence="3">Pol protein</fullName>
    </submittedName>
</protein>
<keyword evidence="1" id="KW-0175">Coiled coil</keyword>
<dbReference type="EMBL" id="CAJNJA010029868">
    <property type="protein sequence ID" value="CAE7635346.1"/>
    <property type="molecule type" value="Genomic_DNA"/>
</dbReference>
<feature type="domain" description="Reverse transcriptase" evidence="2">
    <location>
        <begin position="324"/>
        <end position="574"/>
    </location>
</feature>
<dbReference type="OrthoDB" id="429613at2759"/>
<evidence type="ECO:0000256" key="1">
    <source>
        <dbReference type="SAM" id="Coils"/>
    </source>
</evidence>
<dbReference type="AlphaFoldDB" id="A0A812VKD3"/>
<evidence type="ECO:0000313" key="3">
    <source>
        <dbReference type="EMBL" id="CAE7635346.1"/>
    </source>
</evidence>
<dbReference type="Pfam" id="PF00078">
    <property type="entry name" value="RVT_1"/>
    <property type="match status" value="1"/>
</dbReference>
<comment type="caution">
    <text evidence="3">The sequence shown here is derived from an EMBL/GenBank/DDBJ whole genome shotgun (WGS) entry which is preliminary data.</text>
</comment>
<name>A0A812VKD3_9DINO</name>
<feature type="non-terminal residue" evidence="3">
    <location>
        <position position="1065"/>
    </location>
</feature>
<feature type="coiled-coil region" evidence="1">
    <location>
        <begin position="1003"/>
        <end position="1030"/>
    </location>
</feature>
<gene>
    <name evidence="3" type="primary">Pol</name>
    <name evidence="3" type="ORF">SNEC2469_LOCUS17923</name>
</gene>
<organism evidence="3 4">
    <name type="scientific">Symbiodinium necroappetens</name>
    <dbReference type="NCBI Taxonomy" id="1628268"/>
    <lineage>
        <taxon>Eukaryota</taxon>
        <taxon>Sar</taxon>
        <taxon>Alveolata</taxon>
        <taxon>Dinophyceae</taxon>
        <taxon>Suessiales</taxon>
        <taxon>Symbiodiniaceae</taxon>
        <taxon>Symbiodinium</taxon>
    </lineage>
</organism>
<evidence type="ECO:0000313" key="4">
    <source>
        <dbReference type="Proteomes" id="UP000601435"/>
    </source>
</evidence>
<dbReference type="InterPro" id="IPR000477">
    <property type="entry name" value="RT_dom"/>
</dbReference>
<accession>A0A812VKD3</accession>
<proteinExistence type="predicted"/>
<dbReference type="Proteomes" id="UP000601435">
    <property type="component" value="Unassembled WGS sequence"/>
</dbReference>
<keyword evidence="4" id="KW-1185">Reference proteome</keyword>